<dbReference type="SUPFAM" id="SSF46785">
    <property type="entry name" value="Winged helix' DNA-binding domain"/>
    <property type="match status" value="1"/>
</dbReference>
<organism evidence="5 6">
    <name type="scientific">Desulfosarcina alkanivorans</name>
    <dbReference type="NCBI Taxonomy" id="571177"/>
    <lineage>
        <taxon>Bacteria</taxon>
        <taxon>Pseudomonadati</taxon>
        <taxon>Thermodesulfobacteriota</taxon>
        <taxon>Desulfobacteria</taxon>
        <taxon>Desulfobacterales</taxon>
        <taxon>Desulfosarcinaceae</taxon>
        <taxon>Desulfosarcina</taxon>
    </lineage>
</organism>
<protein>
    <submittedName>
        <fullName evidence="5">GntR family transcriptional regulator</fullName>
    </submittedName>
</protein>
<dbReference type="InterPro" id="IPR011711">
    <property type="entry name" value="GntR_C"/>
</dbReference>
<dbReference type="Pfam" id="PF00392">
    <property type="entry name" value="GntR"/>
    <property type="match status" value="1"/>
</dbReference>
<sequence length="234" mass="25676">MAFETIRKSSAPEMVAEQIIEKITAGELAPSTQLPSQRDLARMLGVGRSSVREAINALVVMGYLEPLQGKGTFIKKVLPDHDPGIEKLKSAFSAGSIFDLMEARELLECRSAALAAERADAAQIRKLKKAMRQVAGTEKDYAIFLDADIRFHQAVAEAANNVVLCELTKVVLEKVVAHHHRLKTALLPPAYREVSIRTAARVVDAVDVGDARGASRWMARHLDAIRDELKNIIS</sequence>
<dbReference type="Pfam" id="PF07729">
    <property type="entry name" value="FCD"/>
    <property type="match status" value="1"/>
</dbReference>
<dbReference type="EMBL" id="AP021874">
    <property type="protein sequence ID" value="BBO70761.1"/>
    <property type="molecule type" value="Genomic_DNA"/>
</dbReference>
<dbReference type="InterPro" id="IPR036390">
    <property type="entry name" value="WH_DNA-bd_sf"/>
</dbReference>
<dbReference type="SUPFAM" id="SSF48008">
    <property type="entry name" value="GntR ligand-binding domain-like"/>
    <property type="match status" value="1"/>
</dbReference>
<dbReference type="Gene3D" id="1.20.120.530">
    <property type="entry name" value="GntR ligand-binding domain-like"/>
    <property type="match status" value="1"/>
</dbReference>
<proteinExistence type="predicted"/>
<evidence type="ECO:0000313" key="5">
    <source>
        <dbReference type="EMBL" id="BBO70761.1"/>
    </source>
</evidence>
<dbReference type="GO" id="GO:0003700">
    <property type="term" value="F:DNA-binding transcription factor activity"/>
    <property type="evidence" value="ECO:0007669"/>
    <property type="project" value="InterPro"/>
</dbReference>
<dbReference type="InterPro" id="IPR008920">
    <property type="entry name" value="TF_FadR/GntR_C"/>
</dbReference>
<dbReference type="SMART" id="SM00895">
    <property type="entry name" value="FCD"/>
    <property type="match status" value="1"/>
</dbReference>
<dbReference type="InterPro" id="IPR000524">
    <property type="entry name" value="Tscrpt_reg_HTH_GntR"/>
</dbReference>
<keyword evidence="3" id="KW-0804">Transcription</keyword>
<evidence type="ECO:0000256" key="1">
    <source>
        <dbReference type="ARBA" id="ARBA00023015"/>
    </source>
</evidence>
<evidence type="ECO:0000256" key="3">
    <source>
        <dbReference type="ARBA" id="ARBA00023163"/>
    </source>
</evidence>
<gene>
    <name evidence="5" type="ORF">DSCA_46910</name>
</gene>
<evidence type="ECO:0000259" key="4">
    <source>
        <dbReference type="PROSITE" id="PS50949"/>
    </source>
</evidence>
<dbReference type="PANTHER" id="PTHR43537">
    <property type="entry name" value="TRANSCRIPTIONAL REGULATOR, GNTR FAMILY"/>
    <property type="match status" value="1"/>
</dbReference>
<dbReference type="SMART" id="SM00345">
    <property type="entry name" value="HTH_GNTR"/>
    <property type="match status" value="1"/>
</dbReference>
<dbReference type="InterPro" id="IPR036388">
    <property type="entry name" value="WH-like_DNA-bd_sf"/>
</dbReference>
<dbReference type="RefSeq" id="WP_155318687.1">
    <property type="nucleotide sequence ID" value="NZ_AP021874.1"/>
</dbReference>
<evidence type="ECO:0000256" key="2">
    <source>
        <dbReference type="ARBA" id="ARBA00023125"/>
    </source>
</evidence>
<dbReference type="PRINTS" id="PR00035">
    <property type="entry name" value="HTHGNTR"/>
</dbReference>
<dbReference type="GO" id="GO:0003677">
    <property type="term" value="F:DNA binding"/>
    <property type="evidence" value="ECO:0007669"/>
    <property type="project" value="UniProtKB-KW"/>
</dbReference>
<dbReference type="PROSITE" id="PS50949">
    <property type="entry name" value="HTH_GNTR"/>
    <property type="match status" value="1"/>
</dbReference>
<dbReference type="PANTHER" id="PTHR43537:SF5">
    <property type="entry name" value="UXU OPERON TRANSCRIPTIONAL REGULATOR"/>
    <property type="match status" value="1"/>
</dbReference>
<feature type="domain" description="HTH gntR-type" evidence="4">
    <location>
        <begin position="9"/>
        <end position="77"/>
    </location>
</feature>
<dbReference type="Gene3D" id="1.10.10.10">
    <property type="entry name" value="Winged helix-like DNA-binding domain superfamily/Winged helix DNA-binding domain"/>
    <property type="match status" value="1"/>
</dbReference>
<evidence type="ECO:0000313" key="6">
    <source>
        <dbReference type="Proteomes" id="UP000427906"/>
    </source>
</evidence>
<keyword evidence="2" id="KW-0238">DNA-binding</keyword>
<dbReference type="CDD" id="cd07377">
    <property type="entry name" value="WHTH_GntR"/>
    <property type="match status" value="1"/>
</dbReference>
<name>A0A5K7YUR1_9BACT</name>
<dbReference type="KEGG" id="dalk:DSCA_46910"/>
<reference evidence="5 6" key="1">
    <citation type="submission" date="2019-11" db="EMBL/GenBank/DDBJ databases">
        <title>Comparative genomics of hydrocarbon-degrading Desulfosarcina strains.</title>
        <authorList>
            <person name="Watanabe M."/>
            <person name="Kojima H."/>
            <person name="Fukui M."/>
        </authorList>
    </citation>
    <scope>NUCLEOTIDE SEQUENCE [LARGE SCALE GENOMIC DNA]</scope>
    <source>
        <strain evidence="5 6">PL12</strain>
    </source>
</reference>
<keyword evidence="1" id="KW-0805">Transcription regulation</keyword>
<dbReference type="Proteomes" id="UP000427906">
    <property type="component" value="Chromosome"/>
</dbReference>
<dbReference type="OrthoDB" id="5343675at2"/>
<keyword evidence="6" id="KW-1185">Reference proteome</keyword>
<dbReference type="AlphaFoldDB" id="A0A5K7YUR1"/>
<accession>A0A5K7YUR1</accession>